<name>A0AAW0GGP8_9APHY</name>
<protein>
    <recommendedName>
        <fullName evidence="3">F-box domain-containing protein</fullName>
    </recommendedName>
</protein>
<reference evidence="1 2" key="1">
    <citation type="submission" date="2022-09" db="EMBL/GenBank/DDBJ databases">
        <authorList>
            <person name="Palmer J.M."/>
        </authorList>
    </citation>
    <scope>NUCLEOTIDE SEQUENCE [LARGE SCALE GENOMIC DNA]</scope>
    <source>
        <strain evidence="1 2">DSM 7382</strain>
    </source>
</reference>
<dbReference type="AlphaFoldDB" id="A0AAW0GGP8"/>
<evidence type="ECO:0008006" key="3">
    <source>
        <dbReference type="Google" id="ProtNLM"/>
    </source>
</evidence>
<evidence type="ECO:0000313" key="1">
    <source>
        <dbReference type="EMBL" id="KAK7688651.1"/>
    </source>
</evidence>
<dbReference type="Proteomes" id="UP001385951">
    <property type="component" value="Unassembled WGS sequence"/>
</dbReference>
<organism evidence="1 2">
    <name type="scientific">Cerrena zonata</name>
    <dbReference type="NCBI Taxonomy" id="2478898"/>
    <lineage>
        <taxon>Eukaryota</taxon>
        <taxon>Fungi</taxon>
        <taxon>Dikarya</taxon>
        <taxon>Basidiomycota</taxon>
        <taxon>Agaricomycotina</taxon>
        <taxon>Agaricomycetes</taxon>
        <taxon>Polyporales</taxon>
        <taxon>Cerrenaceae</taxon>
        <taxon>Cerrena</taxon>
    </lineage>
</organism>
<accession>A0AAW0GGP8</accession>
<proteinExistence type="predicted"/>
<gene>
    <name evidence="1" type="ORF">QCA50_008189</name>
</gene>
<comment type="caution">
    <text evidence="1">The sequence shown here is derived from an EMBL/GenBank/DDBJ whole genome shotgun (WGS) entry which is preliminary data.</text>
</comment>
<dbReference type="EMBL" id="JASBNA010000010">
    <property type="protein sequence ID" value="KAK7688651.1"/>
    <property type="molecule type" value="Genomic_DNA"/>
</dbReference>
<keyword evidence="2" id="KW-1185">Reference proteome</keyword>
<sequence>MGQYWRLINLDKRQAWPPYLGFKLGEQLFSRYYNGLPLLLARPSGAKIVIETELDQDVTGDTLCDDMKKASLTDEVKAQHPTVSRSNAPGTIGGLPVEILVVIFDHITDFNDMASLSLANKTLWLVGYRCIQMRNAREFPQWAGDRLICVGDYALASGLPEDVFTEDELEEFRLTIKGENRNEDDDEFRWARVPLGDVLVYNEWQWVTIRSQRFYRWDETFLHDQLRCPSNDLMKTLFDHLNLAEMLYDATQEWVLCNLTKCEFIRAAAIAQLTGTKNAKGPFIGKGMTLGQVLIAHIAWSDDPSVAMMIGYEPGSDIHRGRWAGDRFEITTTDRVKNLVEEWKDISDEAAKRMETIWEAEFDEEWRVRT</sequence>
<evidence type="ECO:0000313" key="2">
    <source>
        <dbReference type="Proteomes" id="UP001385951"/>
    </source>
</evidence>